<sequence>MGYKTLLIYNPAFRFYYGANKHASGVGNDVLMMKVTLPTNTEGVVPRFVANETTNGSNRESSMFAITRRIFKVSYHILSESLWNRLWIYILRKCTCIVSSLPGPEIKLRMSSKQIKTIFYWFPPVRQVALAISFFTYGDQIQMAVSSDQAMLPNPDLLTKDFVFQMQALYDQLGHRRVPGEQHNNRKFDPTLLNTEIRPEETATELKKKMSLIHQEIKNLRHKLDARRQDHVDDDHKMMKKIETLKEQFRELLVEMRKRKAAEAEVAMSFSEEDSADDDDIEIPRRPFRRRAMSVSSRMSTVSISSTVRPLPAPTPAMTPDYSPDSPLIPDKQVPYSVTKEERKFNTIPYASRRPSGSRLKMEDLEIIEYQYSPSFERRYKSPT</sequence>
<accession>A0A9D4CGQ0</accession>
<dbReference type="Pfam" id="PF06974">
    <property type="entry name" value="WS_DGAT_C"/>
    <property type="match status" value="1"/>
</dbReference>
<dbReference type="AlphaFoldDB" id="A0A9D4CGQ0"/>
<dbReference type="InterPro" id="IPR009721">
    <property type="entry name" value="O-acyltransferase_WSD1_C"/>
</dbReference>
<feature type="region of interest" description="Disordered" evidence="2">
    <location>
        <begin position="301"/>
        <end position="332"/>
    </location>
</feature>
<dbReference type="EMBL" id="JAIWYP010000012">
    <property type="protein sequence ID" value="KAH3724366.1"/>
    <property type="molecule type" value="Genomic_DNA"/>
</dbReference>
<dbReference type="Proteomes" id="UP000828390">
    <property type="component" value="Unassembled WGS sequence"/>
</dbReference>
<feature type="domain" description="O-acyltransferase WSD1 C-terminal" evidence="3">
    <location>
        <begin position="27"/>
        <end position="169"/>
    </location>
</feature>
<keyword evidence="1" id="KW-0175">Coiled coil</keyword>
<evidence type="ECO:0000256" key="2">
    <source>
        <dbReference type="SAM" id="MobiDB-lite"/>
    </source>
</evidence>
<reference evidence="4" key="1">
    <citation type="journal article" date="2019" name="bioRxiv">
        <title>The Genome of the Zebra Mussel, Dreissena polymorpha: A Resource for Invasive Species Research.</title>
        <authorList>
            <person name="McCartney M.A."/>
            <person name="Auch B."/>
            <person name="Kono T."/>
            <person name="Mallez S."/>
            <person name="Zhang Y."/>
            <person name="Obille A."/>
            <person name="Becker A."/>
            <person name="Abrahante J.E."/>
            <person name="Garbe J."/>
            <person name="Badalamenti J.P."/>
            <person name="Herman A."/>
            <person name="Mangelson H."/>
            <person name="Liachko I."/>
            <person name="Sullivan S."/>
            <person name="Sone E.D."/>
            <person name="Koren S."/>
            <person name="Silverstein K.A.T."/>
            <person name="Beckman K.B."/>
            <person name="Gohl D.M."/>
        </authorList>
    </citation>
    <scope>NUCLEOTIDE SEQUENCE</scope>
    <source>
        <strain evidence="4">Duluth1</strain>
        <tissue evidence="4">Whole animal</tissue>
    </source>
</reference>
<reference evidence="4" key="2">
    <citation type="submission" date="2020-11" db="EMBL/GenBank/DDBJ databases">
        <authorList>
            <person name="McCartney M.A."/>
            <person name="Auch B."/>
            <person name="Kono T."/>
            <person name="Mallez S."/>
            <person name="Becker A."/>
            <person name="Gohl D.M."/>
            <person name="Silverstein K.A.T."/>
            <person name="Koren S."/>
            <person name="Bechman K.B."/>
            <person name="Herman A."/>
            <person name="Abrahante J.E."/>
            <person name="Garbe J."/>
        </authorList>
    </citation>
    <scope>NUCLEOTIDE SEQUENCE</scope>
    <source>
        <strain evidence="4">Duluth1</strain>
        <tissue evidence="4">Whole animal</tissue>
    </source>
</reference>
<keyword evidence="5" id="KW-1185">Reference proteome</keyword>
<evidence type="ECO:0000313" key="4">
    <source>
        <dbReference type="EMBL" id="KAH3724366.1"/>
    </source>
</evidence>
<evidence type="ECO:0000313" key="5">
    <source>
        <dbReference type="Proteomes" id="UP000828390"/>
    </source>
</evidence>
<proteinExistence type="predicted"/>
<name>A0A9D4CGQ0_DREPO</name>
<evidence type="ECO:0000256" key="1">
    <source>
        <dbReference type="SAM" id="Coils"/>
    </source>
</evidence>
<protein>
    <recommendedName>
        <fullName evidence="3">O-acyltransferase WSD1 C-terminal domain-containing protein</fullName>
    </recommendedName>
</protein>
<organism evidence="4 5">
    <name type="scientific">Dreissena polymorpha</name>
    <name type="common">Zebra mussel</name>
    <name type="synonym">Mytilus polymorpha</name>
    <dbReference type="NCBI Taxonomy" id="45954"/>
    <lineage>
        <taxon>Eukaryota</taxon>
        <taxon>Metazoa</taxon>
        <taxon>Spiralia</taxon>
        <taxon>Lophotrochozoa</taxon>
        <taxon>Mollusca</taxon>
        <taxon>Bivalvia</taxon>
        <taxon>Autobranchia</taxon>
        <taxon>Heteroconchia</taxon>
        <taxon>Euheterodonta</taxon>
        <taxon>Imparidentia</taxon>
        <taxon>Neoheterodontei</taxon>
        <taxon>Myida</taxon>
        <taxon>Dreissenoidea</taxon>
        <taxon>Dreissenidae</taxon>
        <taxon>Dreissena</taxon>
    </lineage>
</organism>
<comment type="caution">
    <text evidence="4">The sequence shown here is derived from an EMBL/GenBank/DDBJ whole genome shotgun (WGS) entry which is preliminary data.</text>
</comment>
<feature type="coiled-coil region" evidence="1">
    <location>
        <begin position="203"/>
        <end position="259"/>
    </location>
</feature>
<evidence type="ECO:0000259" key="3">
    <source>
        <dbReference type="Pfam" id="PF06974"/>
    </source>
</evidence>
<gene>
    <name evidence="4" type="ORF">DPMN_050182</name>
</gene>